<protein>
    <submittedName>
        <fullName evidence="2">Uncharacterized protein</fullName>
    </submittedName>
</protein>
<organism evidence="2 3">
    <name type="scientific">Senna tora</name>
    <dbReference type="NCBI Taxonomy" id="362788"/>
    <lineage>
        <taxon>Eukaryota</taxon>
        <taxon>Viridiplantae</taxon>
        <taxon>Streptophyta</taxon>
        <taxon>Embryophyta</taxon>
        <taxon>Tracheophyta</taxon>
        <taxon>Spermatophyta</taxon>
        <taxon>Magnoliopsida</taxon>
        <taxon>eudicotyledons</taxon>
        <taxon>Gunneridae</taxon>
        <taxon>Pentapetalae</taxon>
        <taxon>rosids</taxon>
        <taxon>fabids</taxon>
        <taxon>Fabales</taxon>
        <taxon>Fabaceae</taxon>
        <taxon>Caesalpinioideae</taxon>
        <taxon>Cassia clade</taxon>
        <taxon>Senna</taxon>
    </lineage>
</organism>
<evidence type="ECO:0000313" key="2">
    <source>
        <dbReference type="EMBL" id="KAF7826194.1"/>
    </source>
</evidence>
<keyword evidence="3" id="KW-1185">Reference proteome</keyword>
<comment type="caution">
    <text evidence="2">The sequence shown here is derived from an EMBL/GenBank/DDBJ whole genome shotgun (WGS) entry which is preliminary data.</text>
</comment>
<reference evidence="2" key="1">
    <citation type="submission" date="2020-09" db="EMBL/GenBank/DDBJ databases">
        <title>Genome-Enabled Discovery of Anthraquinone Biosynthesis in Senna tora.</title>
        <authorList>
            <person name="Kang S.-H."/>
            <person name="Pandey R.P."/>
            <person name="Lee C.-M."/>
            <person name="Sim J.-S."/>
            <person name="Jeong J.-T."/>
            <person name="Choi B.-S."/>
            <person name="Jung M."/>
            <person name="Ginzburg D."/>
            <person name="Zhao K."/>
            <person name="Won S.Y."/>
            <person name="Oh T.-J."/>
            <person name="Yu Y."/>
            <person name="Kim N.-H."/>
            <person name="Lee O.R."/>
            <person name="Lee T.-H."/>
            <person name="Bashyal P."/>
            <person name="Kim T.-S."/>
            <person name="Lee W.-H."/>
            <person name="Kawkins C."/>
            <person name="Kim C.-K."/>
            <person name="Kim J.S."/>
            <person name="Ahn B.O."/>
            <person name="Rhee S.Y."/>
            <person name="Sohng J.K."/>
        </authorList>
    </citation>
    <scope>NUCLEOTIDE SEQUENCE</scope>
    <source>
        <tissue evidence="2">Leaf</tissue>
    </source>
</reference>
<sequence length="44" mass="5096">MVPVRITCRSRDVHGAINDPERGKRSDGDTWRIEEHNRRHVGSV</sequence>
<accession>A0A834TR22</accession>
<feature type="compositionally biased region" description="Basic and acidic residues" evidence="1">
    <location>
        <begin position="9"/>
        <end position="37"/>
    </location>
</feature>
<name>A0A834TR22_9FABA</name>
<evidence type="ECO:0000256" key="1">
    <source>
        <dbReference type="SAM" id="MobiDB-lite"/>
    </source>
</evidence>
<gene>
    <name evidence="2" type="ORF">G2W53_017358</name>
</gene>
<evidence type="ECO:0000313" key="3">
    <source>
        <dbReference type="Proteomes" id="UP000634136"/>
    </source>
</evidence>
<dbReference type="Proteomes" id="UP000634136">
    <property type="component" value="Unassembled WGS sequence"/>
</dbReference>
<dbReference type="EMBL" id="JAAIUW010000006">
    <property type="protein sequence ID" value="KAF7826194.1"/>
    <property type="molecule type" value="Genomic_DNA"/>
</dbReference>
<dbReference type="AlphaFoldDB" id="A0A834TR22"/>
<feature type="region of interest" description="Disordered" evidence="1">
    <location>
        <begin position="1"/>
        <end position="44"/>
    </location>
</feature>
<proteinExistence type="predicted"/>